<accession>A0A9P5JZB6</accession>
<dbReference type="OrthoDB" id="3182760at2759"/>
<dbReference type="AlphaFoldDB" id="A0A9P5JZB6"/>
<dbReference type="Proteomes" id="UP000759537">
    <property type="component" value="Unassembled WGS sequence"/>
</dbReference>
<proteinExistence type="predicted"/>
<keyword evidence="2" id="KW-1185">Reference proteome</keyword>
<protein>
    <submittedName>
        <fullName evidence="1">Uncharacterized protein</fullName>
    </submittedName>
</protein>
<evidence type="ECO:0000313" key="1">
    <source>
        <dbReference type="EMBL" id="KAF8472230.1"/>
    </source>
</evidence>
<name>A0A9P5JZB6_9AGAM</name>
<reference evidence="1" key="2">
    <citation type="journal article" date="2020" name="Nat. Commun.">
        <title>Large-scale genome sequencing of mycorrhizal fungi provides insights into the early evolution of symbiotic traits.</title>
        <authorList>
            <person name="Miyauchi S."/>
            <person name="Kiss E."/>
            <person name="Kuo A."/>
            <person name="Drula E."/>
            <person name="Kohler A."/>
            <person name="Sanchez-Garcia M."/>
            <person name="Morin E."/>
            <person name="Andreopoulos B."/>
            <person name="Barry K.W."/>
            <person name="Bonito G."/>
            <person name="Buee M."/>
            <person name="Carver A."/>
            <person name="Chen C."/>
            <person name="Cichocki N."/>
            <person name="Clum A."/>
            <person name="Culley D."/>
            <person name="Crous P.W."/>
            <person name="Fauchery L."/>
            <person name="Girlanda M."/>
            <person name="Hayes R.D."/>
            <person name="Keri Z."/>
            <person name="LaButti K."/>
            <person name="Lipzen A."/>
            <person name="Lombard V."/>
            <person name="Magnuson J."/>
            <person name="Maillard F."/>
            <person name="Murat C."/>
            <person name="Nolan M."/>
            <person name="Ohm R.A."/>
            <person name="Pangilinan J."/>
            <person name="Pereira M.F."/>
            <person name="Perotto S."/>
            <person name="Peter M."/>
            <person name="Pfister S."/>
            <person name="Riley R."/>
            <person name="Sitrit Y."/>
            <person name="Stielow J.B."/>
            <person name="Szollosi G."/>
            <person name="Zifcakova L."/>
            <person name="Stursova M."/>
            <person name="Spatafora J.W."/>
            <person name="Tedersoo L."/>
            <person name="Vaario L.M."/>
            <person name="Yamada A."/>
            <person name="Yan M."/>
            <person name="Wang P."/>
            <person name="Xu J."/>
            <person name="Bruns T."/>
            <person name="Baldrian P."/>
            <person name="Vilgalys R."/>
            <person name="Dunand C."/>
            <person name="Henrissat B."/>
            <person name="Grigoriev I.V."/>
            <person name="Hibbett D."/>
            <person name="Nagy L.G."/>
            <person name="Martin F.M."/>
        </authorList>
    </citation>
    <scope>NUCLEOTIDE SEQUENCE</scope>
    <source>
        <strain evidence="1">Prilba</strain>
    </source>
</reference>
<dbReference type="EMBL" id="WHVB01000021">
    <property type="protein sequence ID" value="KAF8472230.1"/>
    <property type="molecule type" value="Genomic_DNA"/>
</dbReference>
<evidence type="ECO:0000313" key="2">
    <source>
        <dbReference type="Proteomes" id="UP000759537"/>
    </source>
</evidence>
<comment type="caution">
    <text evidence="1">The sequence shown here is derived from an EMBL/GenBank/DDBJ whole genome shotgun (WGS) entry which is preliminary data.</text>
</comment>
<gene>
    <name evidence="1" type="ORF">DFH94DRAFT_767446</name>
</gene>
<organism evidence="1 2">
    <name type="scientific">Russula ochroleuca</name>
    <dbReference type="NCBI Taxonomy" id="152965"/>
    <lineage>
        <taxon>Eukaryota</taxon>
        <taxon>Fungi</taxon>
        <taxon>Dikarya</taxon>
        <taxon>Basidiomycota</taxon>
        <taxon>Agaricomycotina</taxon>
        <taxon>Agaricomycetes</taxon>
        <taxon>Russulales</taxon>
        <taxon>Russulaceae</taxon>
        <taxon>Russula</taxon>
    </lineage>
</organism>
<sequence length="225" mass="25126">MTGPPAPRTTFPSLAHLDFHGESEYVEEFVARIELPALFHITIGLFNDIFFEMPQFCEFITRLNALRSPTLALLALDGESVKVSFIRDRQVDSINEGCSLQTSCRRLDWRVSFVTQITSQLSPLLSSVHELCIGGKMTTGEEDSTQWLELFQIFTHVTKVTVLDERLLPGVVHALVMGDMAAGVLPELTRLHLEGYLSTPSVVKAAERFVATRRLAGRTVFLTNC</sequence>
<reference evidence="1" key="1">
    <citation type="submission" date="2019-10" db="EMBL/GenBank/DDBJ databases">
        <authorList>
            <consortium name="DOE Joint Genome Institute"/>
            <person name="Kuo A."/>
            <person name="Miyauchi S."/>
            <person name="Kiss E."/>
            <person name="Drula E."/>
            <person name="Kohler A."/>
            <person name="Sanchez-Garcia M."/>
            <person name="Andreopoulos B."/>
            <person name="Barry K.W."/>
            <person name="Bonito G."/>
            <person name="Buee M."/>
            <person name="Carver A."/>
            <person name="Chen C."/>
            <person name="Cichocki N."/>
            <person name="Clum A."/>
            <person name="Culley D."/>
            <person name="Crous P.W."/>
            <person name="Fauchery L."/>
            <person name="Girlanda M."/>
            <person name="Hayes R."/>
            <person name="Keri Z."/>
            <person name="LaButti K."/>
            <person name="Lipzen A."/>
            <person name="Lombard V."/>
            <person name="Magnuson J."/>
            <person name="Maillard F."/>
            <person name="Morin E."/>
            <person name="Murat C."/>
            <person name="Nolan M."/>
            <person name="Ohm R."/>
            <person name="Pangilinan J."/>
            <person name="Pereira M."/>
            <person name="Perotto S."/>
            <person name="Peter M."/>
            <person name="Riley R."/>
            <person name="Sitrit Y."/>
            <person name="Stielow B."/>
            <person name="Szollosi G."/>
            <person name="Zifcakova L."/>
            <person name="Stursova M."/>
            <person name="Spatafora J.W."/>
            <person name="Tedersoo L."/>
            <person name="Vaario L.-M."/>
            <person name="Yamada A."/>
            <person name="Yan M."/>
            <person name="Wang P."/>
            <person name="Xu J."/>
            <person name="Bruns T."/>
            <person name="Baldrian P."/>
            <person name="Vilgalys R."/>
            <person name="Henrissat B."/>
            <person name="Grigoriev I.V."/>
            <person name="Hibbett D."/>
            <person name="Nagy L.G."/>
            <person name="Martin F.M."/>
        </authorList>
    </citation>
    <scope>NUCLEOTIDE SEQUENCE</scope>
    <source>
        <strain evidence="1">Prilba</strain>
    </source>
</reference>